<evidence type="ECO:0000256" key="3">
    <source>
        <dbReference type="ARBA" id="ARBA00022801"/>
    </source>
</evidence>
<dbReference type="Gene3D" id="3.90.79.10">
    <property type="entry name" value="Nucleoside Triphosphate Pyrophosphohydrolase"/>
    <property type="match status" value="1"/>
</dbReference>
<sequence>MVRPTLRQVREHHIEALALEAAKLDAHQALAVYDGALDWLRRPDAAMEGPLATEVWAFDRTLTHVLLVNHRWRGWVAPGGKVDPGETPREAARRELFEETGVQAELNATPAAATVRSYHPNWSATAGISYLAVVDQRTQLKPESGQPAAWHRLDEPWQGWFSNDRLRMKQCALWLGESIKHR</sequence>
<dbReference type="InterPro" id="IPR000086">
    <property type="entry name" value="NUDIX_hydrolase_dom"/>
</dbReference>
<gene>
    <name evidence="6" type="ORF">GCM10022233_87330</name>
</gene>
<protein>
    <recommendedName>
        <fullName evidence="5">Nudix hydrolase domain-containing protein</fullName>
    </recommendedName>
</protein>
<dbReference type="PRINTS" id="PR00502">
    <property type="entry name" value="NUDIXFAMILY"/>
</dbReference>
<evidence type="ECO:0000259" key="5">
    <source>
        <dbReference type="PROSITE" id="PS51462"/>
    </source>
</evidence>
<dbReference type="Pfam" id="PF00293">
    <property type="entry name" value="NUDIX"/>
    <property type="match status" value="1"/>
</dbReference>
<dbReference type="PROSITE" id="PS00893">
    <property type="entry name" value="NUDIX_BOX"/>
    <property type="match status" value="1"/>
</dbReference>
<dbReference type="PANTHER" id="PTHR43046">
    <property type="entry name" value="GDP-MANNOSE MANNOSYL HYDROLASE"/>
    <property type="match status" value="1"/>
</dbReference>
<accession>A0ABP7WJY2</accession>
<evidence type="ECO:0000256" key="4">
    <source>
        <dbReference type="RuleBase" id="RU003476"/>
    </source>
</evidence>
<comment type="caution">
    <text evidence="6">The sequence shown here is derived from an EMBL/GenBank/DDBJ whole genome shotgun (WGS) entry which is preliminary data.</text>
</comment>
<dbReference type="PROSITE" id="PS51462">
    <property type="entry name" value="NUDIX"/>
    <property type="match status" value="1"/>
</dbReference>
<dbReference type="EMBL" id="BAAAZY010000042">
    <property type="protein sequence ID" value="GAA4090581.1"/>
    <property type="molecule type" value="Genomic_DNA"/>
</dbReference>
<name>A0ABP7WJY2_9ACTN</name>
<dbReference type="InterPro" id="IPR020084">
    <property type="entry name" value="NUDIX_hydrolase_CS"/>
</dbReference>
<comment type="similarity">
    <text evidence="2 4">Belongs to the Nudix hydrolase family.</text>
</comment>
<comment type="cofactor">
    <cofactor evidence="1">
        <name>Mg(2+)</name>
        <dbReference type="ChEBI" id="CHEBI:18420"/>
    </cofactor>
</comment>
<dbReference type="Proteomes" id="UP001499984">
    <property type="component" value="Unassembled WGS sequence"/>
</dbReference>
<evidence type="ECO:0000313" key="6">
    <source>
        <dbReference type="EMBL" id="GAA4090581.1"/>
    </source>
</evidence>
<dbReference type="InterPro" id="IPR020476">
    <property type="entry name" value="Nudix_hydrolase"/>
</dbReference>
<proteinExistence type="inferred from homology"/>
<dbReference type="InterPro" id="IPR015797">
    <property type="entry name" value="NUDIX_hydrolase-like_dom_sf"/>
</dbReference>
<feature type="domain" description="Nudix hydrolase" evidence="5">
    <location>
        <begin position="48"/>
        <end position="177"/>
    </location>
</feature>
<evidence type="ECO:0000256" key="2">
    <source>
        <dbReference type="ARBA" id="ARBA00005582"/>
    </source>
</evidence>
<keyword evidence="7" id="KW-1185">Reference proteome</keyword>
<keyword evidence="3 4" id="KW-0378">Hydrolase</keyword>
<dbReference type="PANTHER" id="PTHR43046:SF14">
    <property type="entry name" value="MUTT_NUDIX FAMILY PROTEIN"/>
    <property type="match status" value="1"/>
</dbReference>
<reference evidence="7" key="1">
    <citation type="journal article" date="2019" name="Int. J. Syst. Evol. Microbiol.">
        <title>The Global Catalogue of Microorganisms (GCM) 10K type strain sequencing project: providing services to taxonomists for standard genome sequencing and annotation.</title>
        <authorList>
            <consortium name="The Broad Institute Genomics Platform"/>
            <consortium name="The Broad Institute Genome Sequencing Center for Infectious Disease"/>
            <person name="Wu L."/>
            <person name="Ma J."/>
        </authorList>
    </citation>
    <scope>NUCLEOTIDE SEQUENCE [LARGE SCALE GENOMIC DNA]</scope>
    <source>
        <strain evidence="7">JCM 16925</strain>
    </source>
</reference>
<organism evidence="6 7">
    <name type="scientific">Streptomyces shaanxiensis</name>
    <dbReference type="NCBI Taxonomy" id="653357"/>
    <lineage>
        <taxon>Bacteria</taxon>
        <taxon>Bacillati</taxon>
        <taxon>Actinomycetota</taxon>
        <taxon>Actinomycetes</taxon>
        <taxon>Kitasatosporales</taxon>
        <taxon>Streptomycetaceae</taxon>
        <taxon>Streptomyces</taxon>
    </lineage>
</organism>
<evidence type="ECO:0000256" key="1">
    <source>
        <dbReference type="ARBA" id="ARBA00001946"/>
    </source>
</evidence>
<dbReference type="SUPFAM" id="SSF55811">
    <property type="entry name" value="Nudix"/>
    <property type="match status" value="1"/>
</dbReference>
<evidence type="ECO:0000313" key="7">
    <source>
        <dbReference type="Proteomes" id="UP001499984"/>
    </source>
</evidence>